<evidence type="ECO:0000256" key="5">
    <source>
        <dbReference type="ARBA" id="ARBA00022723"/>
    </source>
</evidence>
<gene>
    <name evidence="15" type="ORF">SAE01_27220</name>
</gene>
<dbReference type="GO" id="GO:0020037">
    <property type="term" value="F:heme binding"/>
    <property type="evidence" value="ECO:0007669"/>
    <property type="project" value="InterPro"/>
</dbReference>
<evidence type="ECO:0000256" key="8">
    <source>
        <dbReference type="ARBA" id="ARBA00022832"/>
    </source>
</evidence>
<reference evidence="15 16" key="1">
    <citation type="submission" date="2019-07" db="EMBL/GenBank/DDBJ databases">
        <title>Whole genome shotgun sequence of Segetibacter aerophilus NBRC 106135.</title>
        <authorList>
            <person name="Hosoyama A."/>
            <person name="Uohara A."/>
            <person name="Ohji S."/>
            <person name="Ichikawa N."/>
        </authorList>
    </citation>
    <scope>NUCLEOTIDE SEQUENCE [LARGE SCALE GENOMIC DNA]</scope>
    <source>
        <strain evidence="15 16">NBRC 106135</strain>
    </source>
</reference>
<dbReference type="GO" id="GO:0004601">
    <property type="term" value="F:peroxidase activity"/>
    <property type="evidence" value="ECO:0007669"/>
    <property type="project" value="UniProtKB-KW"/>
</dbReference>
<keyword evidence="10" id="KW-0560">Oxidoreductase</keyword>
<dbReference type="Pfam" id="PF03098">
    <property type="entry name" value="An_peroxidase"/>
    <property type="match status" value="1"/>
</dbReference>
<dbReference type="SMART" id="SM00028">
    <property type="entry name" value="TPR"/>
    <property type="match status" value="1"/>
</dbReference>
<evidence type="ECO:0000256" key="9">
    <source>
        <dbReference type="ARBA" id="ARBA00022964"/>
    </source>
</evidence>
<dbReference type="GO" id="GO:0006633">
    <property type="term" value="P:fatty acid biosynthetic process"/>
    <property type="evidence" value="ECO:0007669"/>
    <property type="project" value="UniProtKB-KW"/>
</dbReference>
<dbReference type="GO" id="GO:0006952">
    <property type="term" value="P:defense response"/>
    <property type="evidence" value="ECO:0007669"/>
    <property type="project" value="UniProtKB-KW"/>
</dbReference>
<feature type="repeat" description="TPR" evidence="14">
    <location>
        <begin position="39"/>
        <end position="72"/>
    </location>
</feature>
<keyword evidence="5" id="KW-0479">Metal-binding</keyword>
<evidence type="ECO:0000256" key="12">
    <source>
        <dbReference type="ARBA" id="ARBA00023098"/>
    </source>
</evidence>
<dbReference type="GO" id="GO:0031408">
    <property type="term" value="P:oxylipin biosynthetic process"/>
    <property type="evidence" value="ECO:0007669"/>
    <property type="project" value="UniProtKB-KW"/>
</dbReference>
<evidence type="ECO:0000313" key="15">
    <source>
        <dbReference type="EMBL" id="GEO10226.1"/>
    </source>
</evidence>
<dbReference type="GO" id="GO:0006979">
    <property type="term" value="P:response to oxidative stress"/>
    <property type="evidence" value="ECO:0007669"/>
    <property type="project" value="InterPro"/>
</dbReference>
<dbReference type="CDD" id="cd09818">
    <property type="entry name" value="PIOX_like"/>
    <property type="match status" value="1"/>
</dbReference>
<dbReference type="SUPFAM" id="SSF48113">
    <property type="entry name" value="Heme-dependent peroxidases"/>
    <property type="match status" value="1"/>
</dbReference>
<keyword evidence="14" id="KW-0802">TPR repeat</keyword>
<evidence type="ECO:0000256" key="3">
    <source>
        <dbReference type="ARBA" id="ARBA00022559"/>
    </source>
</evidence>
<evidence type="ECO:0000256" key="14">
    <source>
        <dbReference type="PROSITE-ProRule" id="PRU00339"/>
    </source>
</evidence>
<dbReference type="Gene3D" id="1.25.40.10">
    <property type="entry name" value="Tetratricopeptide repeat domain"/>
    <property type="match status" value="1"/>
</dbReference>
<dbReference type="EMBL" id="BJYT01000009">
    <property type="protein sequence ID" value="GEO10226.1"/>
    <property type="molecule type" value="Genomic_DNA"/>
</dbReference>
<evidence type="ECO:0000256" key="6">
    <source>
        <dbReference type="ARBA" id="ARBA00022767"/>
    </source>
</evidence>
<keyword evidence="12" id="KW-0443">Lipid metabolism</keyword>
<accession>A0A512BE31</accession>
<protein>
    <submittedName>
        <fullName evidence="15">Uncharacterized protein</fullName>
    </submittedName>
</protein>
<dbReference type="InterPro" id="IPR050783">
    <property type="entry name" value="Oxylipin_biosynth_metab"/>
</dbReference>
<evidence type="ECO:0000256" key="13">
    <source>
        <dbReference type="ARBA" id="ARBA00023160"/>
    </source>
</evidence>
<dbReference type="InterPro" id="IPR010255">
    <property type="entry name" value="Haem_peroxidase_sf"/>
</dbReference>
<dbReference type="PROSITE" id="PS50292">
    <property type="entry name" value="PEROXIDASE_3"/>
    <property type="match status" value="1"/>
</dbReference>
<dbReference type="OrthoDB" id="9765610at2"/>
<comment type="cofactor">
    <cofactor evidence="1">
        <name>Ca(2+)</name>
        <dbReference type="ChEBI" id="CHEBI:29108"/>
    </cofactor>
</comment>
<keyword evidence="6" id="KW-0925">Oxylipin biosynthesis</keyword>
<dbReference type="GO" id="GO:0046872">
    <property type="term" value="F:metal ion binding"/>
    <property type="evidence" value="ECO:0007669"/>
    <property type="project" value="UniProtKB-KW"/>
</dbReference>
<dbReference type="Gene3D" id="1.10.640.10">
    <property type="entry name" value="Haem peroxidase domain superfamily, animal type"/>
    <property type="match status" value="1"/>
</dbReference>
<dbReference type="RefSeq" id="WP_147204331.1">
    <property type="nucleotide sequence ID" value="NZ_BJYT01000009.1"/>
</dbReference>
<evidence type="ECO:0000256" key="2">
    <source>
        <dbReference type="ARBA" id="ARBA00022516"/>
    </source>
</evidence>
<dbReference type="PANTHER" id="PTHR11903:SF11">
    <property type="entry name" value="ALPHA-DIOXYGENASE 1"/>
    <property type="match status" value="1"/>
</dbReference>
<keyword evidence="4" id="KW-0349">Heme</keyword>
<keyword evidence="7" id="KW-0611">Plant defense</keyword>
<evidence type="ECO:0000313" key="16">
    <source>
        <dbReference type="Proteomes" id="UP000321513"/>
    </source>
</evidence>
<evidence type="ECO:0000256" key="4">
    <source>
        <dbReference type="ARBA" id="ARBA00022617"/>
    </source>
</evidence>
<keyword evidence="13" id="KW-0275">Fatty acid biosynthesis</keyword>
<dbReference type="Proteomes" id="UP000321513">
    <property type="component" value="Unassembled WGS sequence"/>
</dbReference>
<dbReference type="SUPFAM" id="SSF48452">
    <property type="entry name" value="TPR-like"/>
    <property type="match status" value="1"/>
</dbReference>
<keyword evidence="3" id="KW-0575">Peroxidase</keyword>
<dbReference type="InterPro" id="IPR019734">
    <property type="entry name" value="TPR_rpt"/>
</dbReference>
<dbReference type="InterPro" id="IPR034815">
    <property type="entry name" value="A_dioxygenase"/>
</dbReference>
<dbReference type="PRINTS" id="PR00457">
    <property type="entry name" value="ANPEROXIDASE"/>
</dbReference>
<keyword evidence="9" id="KW-0223">Dioxygenase</keyword>
<dbReference type="InterPro" id="IPR011990">
    <property type="entry name" value="TPR-like_helical_dom_sf"/>
</dbReference>
<comment type="caution">
    <text evidence="15">The sequence shown here is derived from an EMBL/GenBank/DDBJ whole genome shotgun (WGS) entry which is preliminary data.</text>
</comment>
<evidence type="ECO:0000256" key="11">
    <source>
        <dbReference type="ARBA" id="ARBA00023004"/>
    </source>
</evidence>
<dbReference type="InterPro" id="IPR037120">
    <property type="entry name" value="Haem_peroxidase_sf_animal"/>
</dbReference>
<dbReference type="AlphaFoldDB" id="A0A512BE31"/>
<dbReference type="InterPro" id="IPR019791">
    <property type="entry name" value="Haem_peroxidase_animal"/>
</dbReference>
<evidence type="ECO:0000256" key="10">
    <source>
        <dbReference type="ARBA" id="ARBA00023002"/>
    </source>
</evidence>
<keyword evidence="16" id="KW-1185">Reference proteome</keyword>
<proteinExistence type="predicted"/>
<dbReference type="PROSITE" id="PS50005">
    <property type="entry name" value="TPR"/>
    <property type="match status" value="1"/>
</dbReference>
<dbReference type="GO" id="GO:0016702">
    <property type="term" value="F:oxidoreductase activity, acting on single donors with incorporation of molecular oxygen, incorporation of two atoms of oxygen"/>
    <property type="evidence" value="ECO:0007669"/>
    <property type="project" value="TreeGrafter"/>
</dbReference>
<sequence length="789" mass="89678">MIDHIVTQPENTPQSLMEQQEYLHAIELLRSINYSQPDAYHLAMLGLAYFHTEQYDLSAANYEKALKLDPTNKDWQEMWQHARSNAVSEVNIPIPEVYYFDREKLLSKPVVPDGALPTTPVPPPPKPGLLKKMKVVLGNGIGAVSTVTMGLATSTYGKFAGYSGKVWTNWYRRPLLLGILTLAYMREKINAHNLKSSYPKNTLVGFQPEGQTPPEGPKYFRTADGSWNNLDNPKEGAAGTRFSRNVAIDAIKPETGERLLTPSPRELSRHLLTRCDGMKEVPFLNLLAASWIQFENHDWINHGENSLNELIEIPLAEDDPARKKFWQTKMLVPKTQPDPTRMDGKEEAPISFINEVTHWWDGSQIYGSDQQTVDRLRSGVDGKLRINEDGTLPIGKKGIEETGFVRNWWIGLSMLHTLFTREHNAICDHLKKHNPGWDDNRLFNVARLINAAITAKIHSVEWTPAILANKGLGMALNSNWYGLLTNLFEKGDHLKTVSDINVRSPELGGVVGNPINKHGAHYALTQEFVEVYRLHSLLPENLKIKKVGEGEKVTEVPFAETRQAGSAKFSKTHSFSDLFYSFGNQQPGQLVLNNYPKFMQELSIPFNPMYDLGAADILRARERGVPRYNEFRRQLGLKPISSFEELTDDKSHVAKLKELYGEGPEAVEMLDLMIGTLGESHRPDGFGFGETMFQIFILNATRRLQADRFYTDCYTEEYYTKEGLEWIDNTDFKTVILRHYPELAATGLGNIKNAFEPWDVDEQLDPQRHPLRAWDKMLKKDPWKGDAYK</sequence>
<evidence type="ECO:0000256" key="1">
    <source>
        <dbReference type="ARBA" id="ARBA00001913"/>
    </source>
</evidence>
<dbReference type="GO" id="GO:0005737">
    <property type="term" value="C:cytoplasm"/>
    <property type="evidence" value="ECO:0007669"/>
    <property type="project" value="TreeGrafter"/>
</dbReference>
<organism evidence="15 16">
    <name type="scientific">Segetibacter aerophilus</name>
    <dbReference type="NCBI Taxonomy" id="670293"/>
    <lineage>
        <taxon>Bacteria</taxon>
        <taxon>Pseudomonadati</taxon>
        <taxon>Bacteroidota</taxon>
        <taxon>Chitinophagia</taxon>
        <taxon>Chitinophagales</taxon>
        <taxon>Chitinophagaceae</taxon>
        <taxon>Segetibacter</taxon>
    </lineage>
</organism>
<name>A0A512BE31_9BACT</name>
<keyword evidence="2" id="KW-0444">Lipid biosynthesis</keyword>
<dbReference type="GO" id="GO:0004666">
    <property type="term" value="F:prostaglandin-endoperoxide synthase activity"/>
    <property type="evidence" value="ECO:0007669"/>
    <property type="project" value="TreeGrafter"/>
</dbReference>
<dbReference type="PANTHER" id="PTHR11903">
    <property type="entry name" value="PROSTAGLANDIN G/H SYNTHASE"/>
    <property type="match status" value="1"/>
</dbReference>
<keyword evidence="8" id="KW-0276">Fatty acid metabolism</keyword>
<evidence type="ECO:0000256" key="7">
    <source>
        <dbReference type="ARBA" id="ARBA00022821"/>
    </source>
</evidence>
<keyword evidence="11" id="KW-0408">Iron</keyword>